<sequence length="114" mass="12559">MSIAWNIQNGELDAVKQSVKEQNLHEVYNGRTAIQIAADYGQTAVMEYLISIGADVQAKDKYGITPLLSAVWEGHYDAVKLLLQHGADRSIIAPDGTSLIDCSEDEKIRELLKS</sequence>
<dbReference type="SUPFAM" id="SSF48403">
    <property type="entry name" value="Ankyrin repeat"/>
    <property type="match status" value="1"/>
</dbReference>
<dbReference type="Gene3D" id="1.25.40.20">
    <property type="entry name" value="Ankyrin repeat-containing domain"/>
    <property type="match status" value="1"/>
</dbReference>
<keyword evidence="2 3" id="KW-0040">ANK repeat</keyword>
<keyword evidence="4" id="KW-1185">Reference proteome</keyword>
<dbReference type="PRINTS" id="PR01415">
    <property type="entry name" value="ANKYRIN"/>
</dbReference>
<accession>A0A1I7TCN0</accession>
<dbReference type="GO" id="GO:0085020">
    <property type="term" value="P:protein K6-linked ubiquitination"/>
    <property type="evidence" value="ECO:0007669"/>
    <property type="project" value="TreeGrafter"/>
</dbReference>
<dbReference type="PROSITE" id="PS50297">
    <property type="entry name" value="ANK_REP_REGION"/>
    <property type="match status" value="2"/>
</dbReference>
<dbReference type="GO" id="GO:0004842">
    <property type="term" value="F:ubiquitin-protein transferase activity"/>
    <property type="evidence" value="ECO:0007669"/>
    <property type="project" value="TreeGrafter"/>
</dbReference>
<dbReference type="InterPro" id="IPR036770">
    <property type="entry name" value="Ankyrin_rpt-contain_sf"/>
</dbReference>
<dbReference type="Proteomes" id="UP000095282">
    <property type="component" value="Unplaced"/>
</dbReference>
<dbReference type="PANTHER" id="PTHR24171">
    <property type="entry name" value="ANKYRIN REPEAT DOMAIN-CONTAINING PROTEIN 39-RELATED"/>
    <property type="match status" value="1"/>
</dbReference>
<dbReference type="SMART" id="SM00248">
    <property type="entry name" value="ANK"/>
    <property type="match status" value="2"/>
</dbReference>
<proteinExistence type="predicted"/>
<reference evidence="5" key="1">
    <citation type="submission" date="2016-11" db="UniProtKB">
        <authorList>
            <consortium name="WormBaseParasite"/>
        </authorList>
    </citation>
    <scope>IDENTIFICATION</scope>
</reference>
<evidence type="ECO:0000256" key="3">
    <source>
        <dbReference type="PROSITE-ProRule" id="PRU00023"/>
    </source>
</evidence>
<organism evidence="4 5">
    <name type="scientific">Caenorhabditis tropicalis</name>
    <dbReference type="NCBI Taxonomy" id="1561998"/>
    <lineage>
        <taxon>Eukaryota</taxon>
        <taxon>Metazoa</taxon>
        <taxon>Ecdysozoa</taxon>
        <taxon>Nematoda</taxon>
        <taxon>Chromadorea</taxon>
        <taxon>Rhabditida</taxon>
        <taxon>Rhabditina</taxon>
        <taxon>Rhabditomorpha</taxon>
        <taxon>Rhabditoidea</taxon>
        <taxon>Rhabditidae</taxon>
        <taxon>Peloderinae</taxon>
        <taxon>Caenorhabditis</taxon>
    </lineage>
</organism>
<evidence type="ECO:0000313" key="4">
    <source>
        <dbReference type="Proteomes" id="UP000095282"/>
    </source>
</evidence>
<feature type="repeat" description="ANK" evidence="3">
    <location>
        <begin position="62"/>
        <end position="94"/>
    </location>
</feature>
<protein>
    <submittedName>
        <fullName evidence="5">ANK_REP_REGION domain-containing protein</fullName>
    </submittedName>
</protein>
<dbReference type="STRING" id="1561998.A0A1I7TCN0"/>
<feature type="repeat" description="ANK" evidence="3">
    <location>
        <begin position="29"/>
        <end position="61"/>
    </location>
</feature>
<dbReference type="WBParaSite" id="Csp11.Scaffold582.g4608.t1">
    <property type="protein sequence ID" value="Csp11.Scaffold582.g4608.t1"/>
    <property type="gene ID" value="Csp11.Scaffold582.g4608"/>
</dbReference>
<keyword evidence="1" id="KW-0677">Repeat</keyword>
<name>A0A1I7TCN0_9PELO</name>
<dbReference type="GO" id="GO:0031436">
    <property type="term" value="C:BRCA1-BARD1 complex"/>
    <property type="evidence" value="ECO:0007669"/>
    <property type="project" value="TreeGrafter"/>
</dbReference>
<dbReference type="AlphaFoldDB" id="A0A1I7TCN0"/>
<dbReference type="PROSITE" id="PS50088">
    <property type="entry name" value="ANK_REPEAT"/>
    <property type="match status" value="2"/>
</dbReference>
<dbReference type="GO" id="GO:0070531">
    <property type="term" value="C:BRCA1-A complex"/>
    <property type="evidence" value="ECO:0007669"/>
    <property type="project" value="TreeGrafter"/>
</dbReference>
<evidence type="ECO:0000313" key="5">
    <source>
        <dbReference type="WBParaSite" id="Csp11.Scaffold582.g4608.t1"/>
    </source>
</evidence>
<evidence type="ECO:0000256" key="1">
    <source>
        <dbReference type="ARBA" id="ARBA00022737"/>
    </source>
</evidence>
<dbReference type="InterPro" id="IPR002110">
    <property type="entry name" value="Ankyrin_rpt"/>
</dbReference>
<evidence type="ECO:0000256" key="2">
    <source>
        <dbReference type="ARBA" id="ARBA00023043"/>
    </source>
</evidence>
<dbReference type="PANTHER" id="PTHR24171:SF8">
    <property type="entry name" value="BRCA1-ASSOCIATED RING DOMAIN PROTEIN 1"/>
    <property type="match status" value="1"/>
</dbReference>
<dbReference type="Pfam" id="PF12796">
    <property type="entry name" value="Ank_2"/>
    <property type="match status" value="1"/>
</dbReference>
<dbReference type="eggNOG" id="KOG4214">
    <property type="taxonomic scope" value="Eukaryota"/>
</dbReference>